<dbReference type="EMBL" id="LUKD01000001">
    <property type="protein sequence ID" value="KYG68754.1"/>
    <property type="molecule type" value="Genomic_DNA"/>
</dbReference>
<comment type="caution">
    <text evidence="1">The sequence shown here is derived from an EMBL/GenBank/DDBJ whole genome shotgun (WGS) entry which is preliminary data.</text>
</comment>
<evidence type="ECO:0000313" key="2">
    <source>
        <dbReference type="Proteomes" id="UP000075799"/>
    </source>
</evidence>
<gene>
    <name evidence="1" type="ORF">AZI87_05850</name>
</gene>
<proteinExistence type="predicted"/>
<dbReference type="Proteomes" id="UP000075799">
    <property type="component" value="Unassembled WGS sequence"/>
</dbReference>
<organism evidence="1 2">
    <name type="scientific">Bdellovibrio bacteriovorus</name>
    <dbReference type="NCBI Taxonomy" id="959"/>
    <lineage>
        <taxon>Bacteria</taxon>
        <taxon>Pseudomonadati</taxon>
        <taxon>Bdellovibrionota</taxon>
        <taxon>Bdellovibrionia</taxon>
        <taxon>Bdellovibrionales</taxon>
        <taxon>Pseudobdellovibrionaceae</taxon>
        <taxon>Bdellovibrio</taxon>
    </lineage>
</organism>
<dbReference type="InterPro" id="IPR029035">
    <property type="entry name" value="DHS-like_NAD/FAD-binding_dom"/>
</dbReference>
<evidence type="ECO:0008006" key="3">
    <source>
        <dbReference type="Google" id="ProtNLM"/>
    </source>
</evidence>
<reference evidence="1 2" key="1">
    <citation type="submission" date="2016-03" db="EMBL/GenBank/DDBJ databases">
        <authorList>
            <person name="Ploux O."/>
        </authorList>
    </citation>
    <scope>NUCLEOTIDE SEQUENCE [LARGE SCALE GENOMIC DNA]</scope>
    <source>
        <strain evidence="1 2">EC13</strain>
    </source>
</reference>
<dbReference type="RefSeq" id="WP_063205448.1">
    <property type="nucleotide sequence ID" value="NZ_LUKD01000001.1"/>
</dbReference>
<dbReference type="SUPFAM" id="SSF52467">
    <property type="entry name" value="DHS-like NAD/FAD-binding domain"/>
    <property type="match status" value="1"/>
</dbReference>
<dbReference type="AlphaFoldDB" id="A0A161PEG9"/>
<accession>A0A161PEG9</accession>
<protein>
    <recommendedName>
        <fullName evidence="3">SIR2-like domain-containing protein</fullName>
    </recommendedName>
</protein>
<evidence type="ECO:0000313" key="1">
    <source>
        <dbReference type="EMBL" id="KYG68754.1"/>
    </source>
</evidence>
<sequence length="307" mass="34889">MSKKINSDQLIRTDNKSSETVVLLGNGAVENGWGPLRNVLDKWIVADKNIPDIVQNLRRRNSEAFHQLSILSYKYKIHRGYHFAQWTRSKNGSKNGMSIADTEKEGLASQIQGFLTLRDAIANEYKKDQAKLALRESKVINSLIGTNARFITTNWDNTLWNSNRFKNVVHLHGRCDFSDSLVFPTELVIEDTAFDLGPFVEDLKGTSEKFQKLVKRTYRYGSMHPLIEAHVKASEWIGSAKRLIVWGYSLGDYDADISALIATYSTRSKELIVINPDPYAFQRTVALTSIVKAFHHNPELKTTTRLI</sequence>
<name>A0A161PEG9_BDEBC</name>